<dbReference type="STRING" id="1450535.A0A317W667"/>
<proteinExistence type="predicted"/>
<evidence type="ECO:0008006" key="4">
    <source>
        <dbReference type="Google" id="ProtNLM"/>
    </source>
</evidence>
<evidence type="ECO:0000313" key="2">
    <source>
        <dbReference type="EMBL" id="PWY81525.1"/>
    </source>
</evidence>
<dbReference type="GeneID" id="37119446"/>
<comment type="caution">
    <text evidence="2">The sequence shown here is derived from an EMBL/GenBank/DDBJ whole genome shotgun (WGS) entry which is preliminary data.</text>
</comment>
<feature type="transmembrane region" description="Helical" evidence="1">
    <location>
        <begin position="65"/>
        <end position="88"/>
    </location>
</feature>
<keyword evidence="1" id="KW-0812">Transmembrane</keyword>
<dbReference type="AlphaFoldDB" id="A0A317W667"/>
<evidence type="ECO:0000256" key="1">
    <source>
        <dbReference type="SAM" id="Phobius"/>
    </source>
</evidence>
<dbReference type="OrthoDB" id="5215911at2759"/>
<name>A0A317W667_9EURO</name>
<dbReference type="EMBL" id="MSFK01000020">
    <property type="protein sequence ID" value="PWY81525.1"/>
    <property type="molecule type" value="Genomic_DNA"/>
</dbReference>
<keyword evidence="3" id="KW-1185">Reference proteome</keyword>
<feature type="transmembrane region" description="Helical" evidence="1">
    <location>
        <begin position="41"/>
        <end position="59"/>
    </location>
</feature>
<evidence type="ECO:0000313" key="3">
    <source>
        <dbReference type="Proteomes" id="UP000246702"/>
    </source>
</evidence>
<accession>A0A317W667</accession>
<keyword evidence="1" id="KW-0472">Membrane</keyword>
<dbReference type="Proteomes" id="UP000246702">
    <property type="component" value="Unassembled WGS sequence"/>
</dbReference>
<keyword evidence="1" id="KW-1133">Transmembrane helix</keyword>
<reference evidence="2 3" key="1">
    <citation type="submission" date="2016-12" db="EMBL/GenBank/DDBJ databases">
        <title>The genomes of Aspergillus section Nigri reveals drivers in fungal speciation.</title>
        <authorList>
            <consortium name="DOE Joint Genome Institute"/>
            <person name="Vesth T.C."/>
            <person name="Nybo J."/>
            <person name="Theobald S."/>
            <person name="Brandl J."/>
            <person name="Frisvad J.C."/>
            <person name="Nielsen K.F."/>
            <person name="Lyhne E.K."/>
            <person name="Kogle M.E."/>
            <person name="Kuo A."/>
            <person name="Riley R."/>
            <person name="Clum A."/>
            <person name="Nolan M."/>
            <person name="Lipzen A."/>
            <person name="Salamov A."/>
            <person name="Henrissat B."/>
            <person name="Wiebenga A."/>
            <person name="De Vries R.P."/>
            <person name="Grigoriev I.V."/>
            <person name="Mortensen U.H."/>
            <person name="Andersen M.R."/>
            <person name="Baker S.E."/>
        </authorList>
    </citation>
    <scope>NUCLEOTIDE SEQUENCE [LARGE SCALE GENOMIC DNA]</scope>
    <source>
        <strain evidence="2 3">CBS 115572</strain>
    </source>
</reference>
<feature type="transmembrane region" description="Helical" evidence="1">
    <location>
        <begin position="6"/>
        <end position="29"/>
    </location>
</feature>
<organism evidence="2 3">
    <name type="scientific">Aspergillus sclerotioniger CBS 115572</name>
    <dbReference type="NCBI Taxonomy" id="1450535"/>
    <lineage>
        <taxon>Eukaryota</taxon>
        <taxon>Fungi</taxon>
        <taxon>Dikarya</taxon>
        <taxon>Ascomycota</taxon>
        <taxon>Pezizomycotina</taxon>
        <taxon>Eurotiomycetes</taxon>
        <taxon>Eurotiomycetidae</taxon>
        <taxon>Eurotiales</taxon>
        <taxon>Aspergillaceae</taxon>
        <taxon>Aspergillus</taxon>
        <taxon>Aspergillus subgen. Circumdati</taxon>
    </lineage>
</organism>
<protein>
    <recommendedName>
        <fullName evidence="4">MFS general substrate transporter</fullName>
    </recommendedName>
</protein>
<dbReference type="RefSeq" id="XP_025465593.1">
    <property type="nucleotide sequence ID" value="XM_025617303.1"/>
</dbReference>
<gene>
    <name evidence="2" type="ORF">BO94DRAFT_625702</name>
</gene>
<sequence length="116" mass="12935">MVPTVALNLLNFAIVQVTNVTMVHVIASYRPTMGKATVSILAFKAAFGFLLSFYTNPWIDIEGYIVAFGEMACIAGAIIALAVVLFFLGKVLRHRTWKWHVIEKYSHQGSDREMGE</sequence>